<dbReference type="EMBL" id="AP027452">
    <property type="protein sequence ID" value="BDY28081.1"/>
    <property type="molecule type" value="Genomic_DNA"/>
</dbReference>
<accession>A0AAI8TSL5</accession>
<reference evidence="3" key="3">
    <citation type="submission" date="2023-03" db="EMBL/GenBank/DDBJ databases">
        <title>Draft genome sequence of a Mycolicibacterium mageritense strain H4_3_1 isolated from a hybrid biological-inorganic system reactor.</title>
        <authorList>
            <person name="Feng X."/>
            <person name="Kazama D."/>
            <person name="Sato K."/>
            <person name="Kobayashi H."/>
        </authorList>
    </citation>
    <scope>NUCLEOTIDE SEQUENCE</scope>
    <source>
        <strain evidence="3">H4_3_1</strain>
    </source>
</reference>
<reference evidence="2 4" key="1">
    <citation type="journal article" date="2019" name="Emerg. Microbes Infect.">
        <title>Comprehensive subspecies identification of 175 nontuberculous mycobacteria species based on 7547 genomic profiles.</title>
        <authorList>
            <person name="Matsumoto Y."/>
            <person name="Kinjo T."/>
            <person name="Motooka D."/>
            <person name="Nabeya D."/>
            <person name="Jung N."/>
            <person name="Uechi K."/>
            <person name="Horii T."/>
            <person name="Iida T."/>
            <person name="Fujita J."/>
            <person name="Nakamura S."/>
        </authorList>
    </citation>
    <scope>NUCLEOTIDE SEQUENCE [LARGE SCALE GENOMIC DNA]</scope>
    <source>
        <strain evidence="2 4">JCM 12375</strain>
    </source>
</reference>
<sequence length="75" mass="8485">MMTTNAANATVIELATHPVWRASRRYSRELAEAMRRHPSSYRPEPEGETLDAQALPRVPQLACVRAPRLTLAERD</sequence>
<evidence type="ECO:0000313" key="2">
    <source>
        <dbReference type="EMBL" id="BBX33322.1"/>
    </source>
</evidence>
<evidence type="ECO:0000313" key="4">
    <source>
        <dbReference type="Proteomes" id="UP000465622"/>
    </source>
</evidence>
<proteinExistence type="predicted"/>
<dbReference type="EMBL" id="AP022567">
    <property type="protein sequence ID" value="BBX33322.1"/>
    <property type="molecule type" value="Genomic_DNA"/>
</dbReference>
<evidence type="ECO:0000313" key="3">
    <source>
        <dbReference type="EMBL" id="BDY28081.1"/>
    </source>
</evidence>
<evidence type="ECO:0000313" key="5">
    <source>
        <dbReference type="Proteomes" id="UP001241092"/>
    </source>
</evidence>
<dbReference type="AlphaFoldDB" id="A0AAI8TSL5"/>
<reference evidence="2" key="2">
    <citation type="submission" date="2020-02" db="EMBL/GenBank/DDBJ databases">
        <authorList>
            <person name="Matsumoto Y."/>
            <person name="Kinjo T."/>
            <person name="Motooka D."/>
            <person name="Nabeya D."/>
            <person name="Jung N."/>
            <person name="Uechi K."/>
            <person name="Horii T."/>
            <person name="Iida T."/>
            <person name="Fujita J."/>
            <person name="Nakamura S."/>
        </authorList>
    </citation>
    <scope>NUCLEOTIDE SEQUENCE</scope>
    <source>
        <strain evidence="2">JCM 12375</strain>
    </source>
</reference>
<dbReference type="Proteomes" id="UP000465622">
    <property type="component" value="Chromosome"/>
</dbReference>
<protein>
    <submittedName>
        <fullName evidence="3">Uncharacterized protein</fullName>
    </submittedName>
</protein>
<feature type="region of interest" description="Disordered" evidence="1">
    <location>
        <begin position="35"/>
        <end position="54"/>
    </location>
</feature>
<keyword evidence="4" id="KW-1185">Reference proteome</keyword>
<gene>
    <name evidence="3" type="ORF">hbim_02011</name>
    <name evidence="2" type="ORF">MMAGJ_26040</name>
</gene>
<dbReference type="Proteomes" id="UP001241092">
    <property type="component" value="Chromosome"/>
</dbReference>
<name>A0AAI8TSL5_MYCME</name>
<evidence type="ECO:0000256" key="1">
    <source>
        <dbReference type="SAM" id="MobiDB-lite"/>
    </source>
</evidence>
<organism evidence="3 5">
    <name type="scientific">Mycolicibacterium mageritense</name>
    <name type="common">Mycobacterium mageritense</name>
    <dbReference type="NCBI Taxonomy" id="53462"/>
    <lineage>
        <taxon>Bacteria</taxon>
        <taxon>Bacillati</taxon>
        <taxon>Actinomycetota</taxon>
        <taxon>Actinomycetes</taxon>
        <taxon>Mycobacteriales</taxon>
        <taxon>Mycobacteriaceae</taxon>
        <taxon>Mycolicibacterium</taxon>
    </lineage>
</organism>